<keyword evidence="2" id="KW-1185">Reference proteome</keyword>
<accession>A0ABD1ZLY4</accession>
<comment type="caution">
    <text evidence="1">The sequence shown here is derived from an EMBL/GenBank/DDBJ whole genome shotgun (WGS) entry which is preliminary data.</text>
</comment>
<evidence type="ECO:0000313" key="2">
    <source>
        <dbReference type="Proteomes" id="UP001605036"/>
    </source>
</evidence>
<dbReference type="AlphaFoldDB" id="A0ABD1ZLY4"/>
<evidence type="ECO:0000313" key="1">
    <source>
        <dbReference type="EMBL" id="KAL2652330.1"/>
    </source>
</evidence>
<sequence>MREGRLAFREWSVQQLQLELLSLLSVRRDEIPPDFRHSISWSRYNSQRAKLHATARLWSPSTTIDQWEGNSSSESGNLQTA</sequence>
<dbReference type="Proteomes" id="UP001605036">
    <property type="component" value="Unassembled WGS sequence"/>
</dbReference>
<protein>
    <submittedName>
        <fullName evidence="1">Uncharacterized protein</fullName>
    </submittedName>
</protein>
<gene>
    <name evidence="1" type="ORF">R1flu_020458</name>
</gene>
<name>A0ABD1ZLY4_9MARC</name>
<reference evidence="1 2" key="1">
    <citation type="submission" date="2024-09" db="EMBL/GenBank/DDBJ databases">
        <title>Chromosome-scale assembly of Riccia fluitans.</title>
        <authorList>
            <person name="Paukszto L."/>
            <person name="Sawicki J."/>
            <person name="Karawczyk K."/>
            <person name="Piernik-Szablinska J."/>
            <person name="Szczecinska M."/>
            <person name="Mazdziarz M."/>
        </authorList>
    </citation>
    <scope>NUCLEOTIDE SEQUENCE [LARGE SCALE GENOMIC DNA]</scope>
    <source>
        <strain evidence="1">Rf_01</strain>
        <tissue evidence="1">Aerial parts of the thallus</tissue>
    </source>
</reference>
<proteinExistence type="predicted"/>
<organism evidence="1 2">
    <name type="scientific">Riccia fluitans</name>
    <dbReference type="NCBI Taxonomy" id="41844"/>
    <lineage>
        <taxon>Eukaryota</taxon>
        <taxon>Viridiplantae</taxon>
        <taxon>Streptophyta</taxon>
        <taxon>Embryophyta</taxon>
        <taxon>Marchantiophyta</taxon>
        <taxon>Marchantiopsida</taxon>
        <taxon>Marchantiidae</taxon>
        <taxon>Marchantiales</taxon>
        <taxon>Ricciaceae</taxon>
        <taxon>Riccia</taxon>
    </lineage>
</organism>
<dbReference type="EMBL" id="JBHFFA010000001">
    <property type="protein sequence ID" value="KAL2652330.1"/>
    <property type="molecule type" value="Genomic_DNA"/>
</dbReference>